<keyword evidence="2" id="KW-1185">Reference proteome</keyword>
<comment type="caution">
    <text evidence="1">The sequence shown here is derived from an EMBL/GenBank/DDBJ whole genome shotgun (WGS) entry which is preliminary data.</text>
</comment>
<name>A0ACC4BDR1_POPAL</name>
<dbReference type="Proteomes" id="UP000309997">
    <property type="component" value="Unassembled WGS sequence"/>
</dbReference>
<protein>
    <submittedName>
        <fullName evidence="1">Uncharacterized protein</fullName>
    </submittedName>
</protein>
<dbReference type="EMBL" id="RCHU02000011">
    <property type="protein sequence ID" value="KAL3576174.1"/>
    <property type="molecule type" value="Genomic_DNA"/>
</dbReference>
<evidence type="ECO:0000313" key="2">
    <source>
        <dbReference type="Proteomes" id="UP000309997"/>
    </source>
</evidence>
<reference evidence="1 2" key="1">
    <citation type="journal article" date="2024" name="Plant Biotechnol. J.">
        <title>Genome and CRISPR/Cas9 system of a widespread forest tree (Populus alba) in the world.</title>
        <authorList>
            <person name="Liu Y.J."/>
            <person name="Jiang P.F."/>
            <person name="Han X.M."/>
            <person name="Li X.Y."/>
            <person name="Wang H.M."/>
            <person name="Wang Y.J."/>
            <person name="Wang X.X."/>
            <person name="Zeng Q.Y."/>
        </authorList>
    </citation>
    <scope>NUCLEOTIDE SEQUENCE [LARGE SCALE GENOMIC DNA]</scope>
    <source>
        <strain evidence="2">cv. PAL-ZL1</strain>
    </source>
</reference>
<sequence length="221" mass="25145">MDSARNLKVLSDRNRSNSRLFHLLEISKWHSQVQLPEAFIVKSLSREAWSKESNWIGFVAVATDEGKTTLGRRDIVIAWRGTIQTLEWVNDFEFNFVSASKILGGSGDPKVHQGWYSIYTSDDSRSPYNKNSARDQSPGNLSSWHNLEGYLHGVAGTQGPRRGFKLEVNRDIALVNKTIDSLKDEYLVPASWRVQENKGMVQQADGSWKLMDLEEDFIPEE</sequence>
<gene>
    <name evidence="1" type="ORF">D5086_021457</name>
</gene>
<accession>A0ACC4BDR1</accession>
<proteinExistence type="predicted"/>
<evidence type="ECO:0000313" key="1">
    <source>
        <dbReference type="EMBL" id="KAL3576174.1"/>
    </source>
</evidence>
<organism evidence="1 2">
    <name type="scientific">Populus alba</name>
    <name type="common">White poplar</name>
    <dbReference type="NCBI Taxonomy" id="43335"/>
    <lineage>
        <taxon>Eukaryota</taxon>
        <taxon>Viridiplantae</taxon>
        <taxon>Streptophyta</taxon>
        <taxon>Embryophyta</taxon>
        <taxon>Tracheophyta</taxon>
        <taxon>Spermatophyta</taxon>
        <taxon>Magnoliopsida</taxon>
        <taxon>eudicotyledons</taxon>
        <taxon>Gunneridae</taxon>
        <taxon>Pentapetalae</taxon>
        <taxon>rosids</taxon>
        <taxon>fabids</taxon>
        <taxon>Malpighiales</taxon>
        <taxon>Salicaceae</taxon>
        <taxon>Saliceae</taxon>
        <taxon>Populus</taxon>
    </lineage>
</organism>